<dbReference type="PROSITE" id="PS50850">
    <property type="entry name" value="MFS"/>
    <property type="match status" value="1"/>
</dbReference>
<feature type="transmembrane region" description="Helical" evidence="6">
    <location>
        <begin position="299"/>
        <end position="320"/>
    </location>
</feature>
<comment type="subcellular location">
    <subcellularLocation>
        <location evidence="1">Cell membrane</location>
        <topology evidence="1">Multi-pass membrane protein</topology>
    </subcellularLocation>
</comment>
<accession>A0ABV3F373</accession>
<keyword evidence="5 6" id="KW-0472">Membrane</keyword>
<dbReference type="Gene3D" id="1.20.1250.20">
    <property type="entry name" value="MFS general substrate transporter like domains"/>
    <property type="match status" value="1"/>
</dbReference>
<keyword evidence="4 6" id="KW-1133">Transmembrane helix</keyword>
<name>A0ABV3F373_9NOCA</name>
<keyword evidence="9" id="KW-1185">Reference proteome</keyword>
<evidence type="ECO:0000256" key="6">
    <source>
        <dbReference type="SAM" id="Phobius"/>
    </source>
</evidence>
<dbReference type="PANTHER" id="PTHR42718:SF9">
    <property type="entry name" value="MAJOR FACILITATOR SUPERFAMILY MULTIDRUG TRANSPORTER MFSC"/>
    <property type="match status" value="1"/>
</dbReference>
<reference evidence="8 9" key="1">
    <citation type="submission" date="2024-06" db="EMBL/GenBank/DDBJ databases">
        <title>The Natural Products Discovery Center: Release of the First 8490 Sequenced Strains for Exploring Actinobacteria Biosynthetic Diversity.</title>
        <authorList>
            <person name="Kalkreuter E."/>
            <person name="Kautsar S.A."/>
            <person name="Yang D."/>
            <person name="Bader C.D."/>
            <person name="Teijaro C.N."/>
            <person name="Fluegel L."/>
            <person name="Davis C.M."/>
            <person name="Simpson J.R."/>
            <person name="Lauterbach L."/>
            <person name="Steele A.D."/>
            <person name="Gui C."/>
            <person name="Meng S."/>
            <person name="Li G."/>
            <person name="Viehrig K."/>
            <person name="Ye F."/>
            <person name="Su P."/>
            <person name="Kiefer A.F."/>
            <person name="Nichols A."/>
            <person name="Cepeda A.J."/>
            <person name="Yan W."/>
            <person name="Fan B."/>
            <person name="Jiang Y."/>
            <person name="Adhikari A."/>
            <person name="Zheng C.-J."/>
            <person name="Schuster L."/>
            <person name="Cowan T.M."/>
            <person name="Smanski M.J."/>
            <person name="Chevrette M.G."/>
            <person name="De Carvalho L.P.S."/>
            <person name="Shen B."/>
        </authorList>
    </citation>
    <scope>NUCLEOTIDE SEQUENCE [LARGE SCALE GENOMIC DNA]</scope>
    <source>
        <strain evidence="8 9">NPDC050671</strain>
    </source>
</reference>
<dbReference type="RefSeq" id="WP_357974180.1">
    <property type="nucleotide sequence ID" value="NZ_JBFAIH010000002.1"/>
</dbReference>
<dbReference type="SUPFAM" id="SSF103473">
    <property type="entry name" value="MFS general substrate transporter"/>
    <property type="match status" value="1"/>
</dbReference>
<keyword evidence="2" id="KW-0813">Transport</keyword>
<evidence type="ECO:0000256" key="4">
    <source>
        <dbReference type="ARBA" id="ARBA00022989"/>
    </source>
</evidence>
<dbReference type="Proteomes" id="UP001551658">
    <property type="component" value="Unassembled WGS sequence"/>
</dbReference>
<feature type="transmembrane region" description="Helical" evidence="6">
    <location>
        <begin position="205"/>
        <end position="222"/>
    </location>
</feature>
<gene>
    <name evidence="8" type="ORF">AB0H72_05610</name>
</gene>
<sequence>MSGTARVEGRRDAVALAALLAGTLLAPLNSSMVAVALYPVQQDLGASLGAATWMVTSFYLAACVAQPVMGRIADRTGPRALFVGGMLLASAASAAAPFVTDVAGLVVCRSLLAVGVSTSFPCALILVRRGGGSGRQLGRIAVVNTTAGAVGPVLGGLLTDWAGWPAIFWVNLPLTLGAVAVAAFRLPGRERGPVPDGRLSGGIDILGVLLFAGGMLALLRVMLALPRVEPVTVVAAVSLLIGFVVREARYRAPFIDVTALWSHRGLVPVLSIFVLFNLTYYSAFYGLPQWFQGSLGLDPAAAGLLVLPIAATSVLATMAGSWALRVVSSERLAFLSALLLLAGVAVLLVFDASTPLTIVVPVGVLLGIPYGLGNLVMQQQMYDRAPDRLTGLVGGLFQSARYIGAILAVGLVGACAPTGPAAVGDLTTLAYAMTVVAVLVLAAVAADSVLARRRTAAIRWTALVPSAGSTRGDHHG</sequence>
<proteinExistence type="predicted"/>
<dbReference type="InterPro" id="IPR011701">
    <property type="entry name" value="MFS"/>
</dbReference>
<feature type="transmembrane region" description="Helical" evidence="6">
    <location>
        <begin position="164"/>
        <end position="184"/>
    </location>
</feature>
<feature type="transmembrane region" description="Helical" evidence="6">
    <location>
        <begin position="266"/>
        <end position="287"/>
    </location>
</feature>
<feature type="transmembrane region" description="Helical" evidence="6">
    <location>
        <begin position="429"/>
        <end position="450"/>
    </location>
</feature>
<evidence type="ECO:0000256" key="2">
    <source>
        <dbReference type="ARBA" id="ARBA00022448"/>
    </source>
</evidence>
<evidence type="ECO:0000256" key="3">
    <source>
        <dbReference type="ARBA" id="ARBA00022692"/>
    </source>
</evidence>
<feature type="transmembrane region" description="Helical" evidence="6">
    <location>
        <begin position="46"/>
        <end position="68"/>
    </location>
</feature>
<dbReference type="InterPro" id="IPR036259">
    <property type="entry name" value="MFS_trans_sf"/>
</dbReference>
<dbReference type="EMBL" id="JBFAIH010000002">
    <property type="protein sequence ID" value="MEV0362161.1"/>
    <property type="molecule type" value="Genomic_DNA"/>
</dbReference>
<evidence type="ECO:0000256" key="1">
    <source>
        <dbReference type="ARBA" id="ARBA00004651"/>
    </source>
</evidence>
<feature type="transmembrane region" description="Helical" evidence="6">
    <location>
        <begin position="228"/>
        <end position="245"/>
    </location>
</feature>
<feature type="transmembrane region" description="Helical" evidence="6">
    <location>
        <begin position="104"/>
        <end position="127"/>
    </location>
</feature>
<feature type="transmembrane region" description="Helical" evidence="6">
    <location>
        <begin position="332"/>
        <end position="350"/>
    </location>
</feature>
<evidence type="ECO:0000313" key="8">
    <source>
        <dbReference type="EMBL" id="MEV0362161.1"/>
    </source>
</evidence>
<comment type="caution">
    <text evidence="8">The sequence shown here is derived from an EMBL/GenBank/DDBJ whole genome shotgun (WGS) entry which is preliminary data.</text>
</comment>
<organism evidence="8 9">
    <name type="scientific">Nocardia fusca</name>
    <dbReference type="NCBI Taxonomy" id="941183"/>
    <lineage>
        <taxon>Bacteria</taxon>
        <taxon>Bacillati</taxon>
        <taxon>Actinomycetota</taxon>
        <taxon>Actinomycetes</taxon>
        <taxon>Mycobacteriales</taxon>
        <taxon>Nocardiaceae</taxon>
        <taxon>Nocardia</taxon>
    </lineage>
</organism>
<feature type="transmembrane region" description="Helical" evidence="6">
    <location>
        <begin position="356"/>
        <end position="377"/>
    </location>
</feature>
<dbReference type="PANTHER" id="PTHR42718">
    <property type="entry name" value="MAJOR FACILITATOR SUPERFAMILY MULTIDRUG TRANSPORTER MFSC"/>
    <property type="match status" value="1"/>
</dbReference>
<feature type="domain" description="Major facilitator superfamily (MFS) profile" evidence="7">
    <location>
        <begin position="15"/>
        <end position="454"/>
    </location>
</feature>
<feature type="transmembrane region" description="Helical" evidence="6">
    <location>
        <begin position="80"/>
        <end position="98"/>
    </location>
</feature>
<protein>
    <submittedName>
        <fullName evidence="8">MFS transporter</fullName>
    </submittedName>
</protein>
<evidence type="ECO:0000259" key="7">
    <source>
        <dbReference type="PROSITE" id="PS50850"/>
    </source>
</evidence>
<dbReference type="InterPro" id="IPR020846">
    <property type="entry name" value="MFS_dom"/>
</dbReference>
<evidence type="ECO:0000256" key="5">
    <source>
        <dbReference type="ARBA" id="ARBA00023136"/>
    </source>
</evidence>
<feature type="transmembrane region" description="Helical" evidence="6">
    <location>
        <begin position="139"/>
        <end position="158"/>
    </location>
</feature>
<dbReference type="Pfam" id="PF07690">
    <property type="entry name" value="MFS_1"/>
    <property type="match status" value="1"/>
</dbReference>
<keyword evidence="3 6" id="KW-0812">Transmembrane</keyword>
<evidence type="ECO:0000313" key="9">
    <source>
        <dbReference type="Proteomes" id="UP001551658"/>
    </source>
</evidence>